<dbReference type="EMBL" id="JAAGSC010000044">
    <property type="protein sequence ID" value="NDY96853.1"/>
    <property type="molecule type" value="Genomic_DNA"/>
</dbReference>
<organism evidence="1 2">
    <name type="scientific">Wenzhouxiangella limi</name>
    <dbReference type="NCBI Taxonomy" id="2707351"/>
    <lineage>
        <taxon>Bacteria</taxon>
        <taxon>Pseudomonadati</taxon>
        <taxon>Pseudomonadota</taxon>
        <taxon>Gammaproteobacteria</taxon>
        <taxon>Chromatiales</taxon>
        <taxon>Wenzhouxiangellaceae</taxon>
        <taxon>Wenzhouxiangella</taxon>
    </lineage>
</organism>
<dbReference type="RefSeq" id="WP_164212240.1">
    <property type="nucleotide sequence ID" value="NZ_JAAGSC010000044.1"/>
</dbReference>
<name>A0A845UYD7_9GAMM</name>
<protein>
    <submittedName>
        <fullName evidence="1">DUF2835 domain-containing protein</fullName>
    </submittedName>
</protein>
<sequence length="73" mass="8494">MKEYRFSLSISTDEYLRYYQGQAVAVVVTDSEGRTIRFPANALRAHVNHAGIQGRFRLITDDEHRLQRLERIG</sequence>
<reference evidence="1 2" key="1">
    <citation type="submission" date="2020-02" db="EMBL/GenBank/DDBJ databases">
        <authorList>
            <person name="Zhang X.-Y."/>
        </authorList>
    </citation>
    <scope>NUCLEOTIDE SEQUENCE [LARGE SCALE GENOMIC DNA]</scope>
    <source>
        <strain evidence="1 2">C33</strain>
    </source>
</reference>
<dbReference type="AlphaFoldDB" id="A0A845UYD7"/>
<keyword evidence="2" id="KW-1185">Reference proteome</keyword>
<evidence type="ECO:0000313" key="1">
    <source>
        <dbReference type="EMBL" id="NDY96853.1"/>
    </source>
</evidence>
<evidence type="ECO:0000313" key="2">
    <source>
        <dbReference type="Proteomes" id="UP000484885"/>
    </source>
</evidence>
<dbReference type="Proteomes" id="UP000484885">
    <property type="component" value="Unassembled WGS sequence"/>
</dbReference>
<comment type="caution">
    <text evidence="1">The sequence shown here is derived from an EMBL/GenBank/DDBJ whole genome shotgun (WGS) entry which is preliminary data.</text>
</comment>
<gene>
    <name evidence="1" type="ORF">G3I74_14060</name>
</gene>
<proteinExistence type="predicted"/>
<dbReference type="InterPro" id="IPR021363">
    <property type="entry name" value="DUF2835"/>
</dbReference>
<dbReference type="Pfam" id="PF11197">
    <property type="entry name" value="DUF2835"/>
    <property type="match status" value="1"/>
</dbReference>
<accession>A0A845UYD7</accession>